<comment type="caution">
    <text evidence="3">The sequence shown here is derived from an EMBL/GenBank/DDBJ whole genome shotgun (WGS) entry which is preliminary data.</text>
</comment>
<organism evidence="3 4">
    <name type="scientific">Eiseniibacteriota bacterium</name>
    <dbReference type="NCBI Taxonomy" id="2212470"/>
    <lineage>
        <taxon>Bacteria</taxon>
        <taxon>Candidatus Eiseniibacteriota</taxon>
    </lineage>
</organism>
<dbReference type="InterPro" id="IPR029016">
    <property type="entry name" value="GAF-like_dom_sf"/>
</dbReference>
<protein>
    <submittedName>
        <fullName evidence="3">GAF domain-containing protein</fullName>
    </submittedName>
</protein>
<dbReference type="EMBL" id="VBOS01000085">
    <property type="protein sequence ID" value="TMQ58285.1"/>
    <property type="molecule type" value="Genomic_DNA"/>
</dbReference>
<dbReference type="SUPFAM" id="SSF55781">
    <property type="entry name" value="GAF domain-like"/>
    <property type="match status" value="2"/>
</dbReference>
<evidence type="ECO:0000313" key="4">
    <source>
        <dbReference type="Proteomes" id="UP000317716"/>
    </source>
</evidence>
<feature type="compositionally biased region" description="Basic residues" evidence="1">
    <location>
        <begin position="336"/>
        <end position="355"/>
    </location>
</feature>
<feature type="domain" description="GAF" evidence="2">
    <location>
        <begin position="39"/>
        <end position="181"/>
    </location>
</feature>
<evidence type="ECO:0000259" key="2">
    <source>
        <dbReference type="SMART" id="SM00065"/>
    </source>
</evidence>
<dbReference type="InterPro" id="IPR003018">
    <property type="entry name" value="GAF"/>
</dbReference>
<dbReference type="Gene3D" id="3.30.450.40">
    <property type="match status" value="2"/>
</dbReference>
<evidence type="ECO:0000313" key="3">
    <source>
        <dbReference type="EMBL" id="TMQ58285.1"/>
    </source>
</evidence>
<gene>
    <name evidence="3" type="ORF">E6K72_02820</name>
</gene>
<evidence type="ECO:0000256" key="1">
    <source>
        <dbReference type="SAM" id="MobiDB-lite"/>
    </source>
</evidence>
<proteinExistence type="predicted"/>
<feature type="domain" description="GAF" evidence="2">
    <location>
        <begin position="202"/>
        <end position="344"/>
    </location>
</feature>
<sequence>MSDSLTPTDAREPNLSDVALKTISALGTASGEIFDPAGGFDELLRAATRHCRRLVDAERVRIWVLRRGGRTLVTREYDDGVGSVEHRTGSGEGLAGWTITQRRPLRLAPDDALPNLTGETPSFRSALVIPLFRRGEAFGVIECLDKRGGGAFTDADFDHLDVASEHVSVALDNAMLVQETQRRAREKEGLLELAKSVATPLDLDEVIEAILKSLREVVNYDAAAIYLVNRSTLALELARDVGYPEGSEGAFGLQIGQGIVGWVAKTGEPLIVPEVARDSRYVAARPSTRSELAAPLVVGGRTIGVFNLESDASDTYHEGHLELVASCSSAATSRRSWRSRARSSVRSCPRARPRSRASTWPERRGRTTKWGATITTSSRRARRGSGSRSPTSRARAFRRPSSWPASA</sequence>
<reference evidence="3 4" key="1">
    <citation type="journal article" date="2019" name="Nat. Microbiol.">
        <title>Mediterranean grassland soil C-N compound turnover is dependent on rainfall and depth, and is mediated by genomically divergent microorganisms.</title>
        <authorList>
            <person name="Diamond S."/>
            <person name="Andeer P.F."/>
            <person name="Li Z."/>
            <person name="Crits-Christoph A."/>
            <person name="Burstein D."/>
            <person name="Anantharaman K."/>
            <person name="Lane K.R."/>
            <person name="Thomas B.C."/>
            <person name="Pan C."/>
            <person name="Northen T.R."/>
            <person name="Banfield J.F."/>
        </authorList>
    </citation>
    <scope>NUCLEOTIDE SEQUENCE [LARGE SCALE GENOMIC DNA]</scope>
    <source>
        <strain evidence="3">WS_2</strain>
    </source>
</reference>
<dbReference type="Proteomes" id="UP000317716">
    <property type="component" value="Unassembled WGS sequence"/>
</dbReference>
<name>A0A538T3T1_UNCEI</name>
<dbReference type="Pfam" id="PF01590">
    <property type="entry name" value="GAF"/>
    <property type="match status" value="2"/>
</dbReference>
<dbReference type="SMART" id="SM00065">
    <property type="entry name" value="GAF"/>
    <property type="match status" value="2"/>
</dbReference>
<feature type="region of interest" description="Disordered" evidence="1">
    <location>
        <begin position="336"/>
        <end position="407"/>
    </location>
</feature>
<dbReference type="AlphaFoldDB" id="A0A538T3T1"/>
<accession>A0A538T3T1</accession>